<dbReference type="Proteomes" id="UP000503336">
    <property type="component" value="Chromosome"/>
</dbReference>
<dbReference type="Pfam" id="PF10983">
    <property type="entry name" value="DUF2793"/>
    <property type="match status" value="1"/>
</dbReference>
<accession>A0A7L5BTS4</accession>
<gene>
    <name evidence="1" type="ORF">G5B40_03060</name>
</gene>
<organism evidence="1 2">
    <name type="scientific">Pikeienuella piscinae</name>
    <dbReference type="NCBI Taxonomy" id="2748098"/>
    <lineage>
        <taxon>Bacteria</taxon>
        <taxon>Pseudomonadati</taxon>
        <taxon>Pseudomonadota</taxon>
        <taxon>Alphaproteobacteria</taxon>
        <taxon>Rhodobacterales</taxon>
        <taxon>Paracoccaceae</taxon>
        <taxon>Pikeienuella</taxon>
    </lineage>
</organism>
<dbReference type="RefSeq" id="WP_165094822.1">
    <property type="nucleotide sequence ID" value="NZ_CP049056.1"/>
</dbReference>
<evidence type="ECO:0000313" key="2">
    <source>
        <dbReference type="Proteomes" id="UP000503336"/>
    </source>
</evidence>
<sequence length="238" mass="24517">MSDTPNLSLPLLAAGQAQKHVTMNEALARLDALAAPSVISADQAAPPQSPAVDAAYIVAAPASEDWSGRENALAFRINDGWEFAEPKPGWRVWVADRGEAAVFSGLAWVVDPVGPVGMGAQMRAGMIVGDEPIQPGTGFDTALTIPDRAVVVGVTGRVIETIGGAGLGGWRLGVAGSTDRYGSFIGLEKNSSVNGVTGAPVGYFEPTPLRVEPDGGAFATGVVRMSVHYLALTPPDAV</sequence>
<evidence type="ECO:0000313" key="1">
    <source>
        <dbReference type="EMBL" id="QIE54501.1"/>
    </source>
</evidence>
<dbReference type="EMBL" id="CP049056">
    <property type="protein sequence ID" value="QIE54501.1"/>
    <property type="molecule type" value="Genomic_DNA"/>
</dbReference>
<dbReference type="KEGG" id="hdh:G5B40_03060"/>
<name>A0A7L5BTS4_9RHOB</name>
<dbReference type="AlphaFoldDB" id="A0A7L5BTS4"/>
<proteinExistence type="predicted"/>
<protein>
    <submittedName>
        <fullName evidence="1">DUF2793 domain-containing protein</fullName>
    </submittedName>
</protein>
<dbReference type="InterPro" id="IPR021251">
    <property type="entry name" value="DUF2793"/>
</dbReference>
<keyword evidence="2" id="KW-1185">Reference proteome</keyword>
<reference evidence="1 2" key="1">
    <citation type="submission" date="2020-02" db="EMBL/GenBank/DDBJ databases">
        <title>complete genome sequence of Rhodobacteraceae bacterium.</title>
        <authorList>
            <person name="Park J."/>
            <person name="Kim Y.-S."/>
            <person name="Kim K.-H."/>
        </authorList>
    </citation>
    <scope>NUCLEOTIDE SEQUENCE [LARGE SCALE GENOMIC DNA]</scope>
    <source>
        <strain evidence="1 2">RR4-56</strain>
    </source>
</reference>